<feature type="transmembrane region" description="Helical" evidence="16">
    <location>
        <begin position="102"/>
        <end position="127"/>
    </location>
</feature>
<dbReference type="GO" id="GO:0020037">
    <property type="term" value="F:heme binding"/>
    <property type="evidence" value="ECO:0007669"/>
    <property type="project" value="InterPro"/>
</dbReference>
<evidence type="ECO:0000256" key="1">
    <source>
        <dbReference type="ARBA" id="ARBA00004651"/>
    </source>
</evidence>
<evidence type="ECO:0000256" key="6">
    <source>
        <dbReference type="ARBA" id="ARBA00022660"/>
    </source>
</evidence>
<dbReference type="PANTHER" id="PTHR10422:SF35">
    <property type="entry name" value="CYTOCHROME BO(3) UBIQUINOL OXIDASE SUBUNIT 1"/>
    <property type="match status" value="1"/>
</dbReference>
<evidence type="ECO:0000256" key="3">
    <source>
        <dbReference type="ARBA" id="ARBA00022448"/>
    </source>
</evidence>
<feature type="transmembrane region" description="Helical" evidence="16">
    <location>
        <begin position="452"/>
        <end position="473"/>
    </location>
</feature>
<evidence type="ECO:0000256" key="2">
    <source>
        <dbReference type="ARBA" id="ARBA00009578"/>
    </source>
</evidence>
<evidence type="ECO:0000259" key="17">
    <source>
        <dbReference type="PROSITE" id="PS50855"/>
    </source>
</evidence>
<dbReference type="Pfam" id="PF00115">
    <property type="entry name" value="COX1"/>
    <property type="match status" value="1"/>
</dbReference>
<dbReference type="SUPFAM" id="SSF81442">
    <property type="entry name" value="Cytochrome c oxidase subunit I-like"/>
    <property type="match status" value="1"/>
</dbReference>
<evidence type="ECO:0000256" key="16">
    <source>
        <dbReference type="SAM" id="Phobius"/>
    </source>
</evidence>
<proteinExistence type="inferred from homology"/>
<feature type="compositionally biased region" description="Polar residues" evidence="15">
    <location>
        <begin position="681"/>
        <end position="693"/>
    </location>
</feature>
<evidence type="ECO:0000256" key="13">
    <source>
        <dbReference type="ARBA" id="ARBA00023136"/>
    </source>
</evidence>
<evidence type="ECO:0000256" key="10">
    <source>
        <dbReference type="ARBA" id="ARBA00022989"/>
    </source>
</evidence>
<dbReference type="GO" id="GO:0015990">
    <property type="term" value="P:electron transport coupled proton transport"/>
    <property type="evidence" value="ECO:0007669"/>
    <property type="project" value="TreeGrafter"/>
</dbReference>
<dbReference type="PANTHER" id="PTHR10422">
    <property type="entry name" value="CYTOCHROME C OXIDASE SUBUNIT 1"/>
    <property type="match status" value="1"/>
</dbReference>
<feature type="transmembrane region" description="Helical" evidence="16">
    <location>
        <begin position="589"/>
        <end position="606"/>
    </location>
</feature>
<keyword evidence="11" id="KW-0408">Iron</keyword>
<feature type="transmembrane region" description="Helical" evidence="16">
    <location>
        <begin position="139"/>
        <end position="162"/>
    </location>
</feature>
<dbReference type="GO" id="GO:0005886">
    <property type="term" value="C:plasma membrane"/>
    <property type="evidence" value="ECO:0007669"/>
    <property type="project" value="UniProtKB-SubCell"/>
</dbReference>
<keyword evidence="7 14" id="KW-0812">Transmembrane</keyword>
<evidence type="ECO:0000256" key="14">
    <source>
        <dbReference type="RuleBase" id="RU000370"/>
    </source>
</evidence>
<feature type="transmembrane region" description="Helical" evidence="16">
    <location>
        <begin position="59"/>
        <end position="82"/>
    </location>
</feature>
<dbReference type="PROSITE" id="PS00077">
    <property type="entry name" value="COX1_CUB"/>
    <property type="match status" value="1"/>
</dbReference>
<evidence type="ECO:0000256" key="4">
    <source>
        <dbReference type="ARBA" id="ARBA00022475"/>
    </source>
</evidence>
<sequence>MFGKLTLDAFTHSSLIIVFANVIMVGTGLLVIGLLTYFRKWGYLYREWFTTVDHKKIGVMYIFIALIFLLRGFIDAAMVRAQQATAGPGMEGYLEAHHFAELFTGHGTMMIFFMAMPFIVGLMNIAIPLQIGARDVSYPLLNAISLWLTAAAGALVMISLLIGQFSEAGWSGYTPFSGLDHSPSVGVDYWIWALQISGISTTLTGVNFLVTILKKRAPGMSFMRMPMFTWTSLCTTILIVLSFPALTVALALLALDRSAGTHFFTGTMGGDQMMYINMFWVWGHPEVYILVLPVFGVFSEVVTTYCNKRLFGYKSMVWATMAIAFLSFTVWVHHFFTMGQDPLRNAAFGIATMVIAIPTGVKIYDWIWTMFRGRIEFKLPMLWTLGFIITFTMGGMSGVLLAIPGADYKMHNSLFLVAHFHNVLIPGTMFGLLAGFYYWFPKAFGFKLDEKWGRHSFFGWLVGFYVAFVPLYMLGMMGMPRRMASYENPVWHFWLVIAAIGALIVAYGIFAMFMQIYVSYRDREKNRDLSGDPWGGRTLEWSIASPPPEYNFAIIPEVHDRDAFMYMKVHNTAYQRPERYEDIHMPKSTPIAIVIAGLAFVFGFAYVWHIWWLAGLCLLGVIGAVIARSFNPEPEYVIPAEEVERTENAFHDKVAQDGALERMKHIESFGDERSAYAATPEPSTTGTQSEKPL</sequence>
<organism evidence="18 19">
    <name type="scientific">Salinisphaera orenii MK-B5</name>
    <dbReference type="NCBI Taxonomy" id="856730"/>
    <lineage>
        <taxon>Bacteria</taxon>
        <taxon>Pseudomonadati</taxon>
        <taxon>Pseudomonadota</taxon>
        <taxon>Gammaproteobacteria</taxon>
        <taxon>Salinisphaerales</taxon>
        <taxon>Salinisphaeraceae</taxon>
        <taxon>Salinisphaera</taxon>
    </lineage>
</organism>
<dbReference type="CDD" id="cd01662">
    <property type="entry name" value="Ubiquinol_Oxidase_I"/>
    <property type="match status" value="1"/>
</dbReference>
<comment type="subcellular location">
    <subcellularLocation>
        <location evidence="1">Cell membrane</location>
        <topology evidence="1">Multi-pass membrane protein</topology>
    </subcellularLocation>
</comment>
<gene>
    <name evidence="18" type="ORF">SAOR_11030</name>
</gene>
<protein>
    <submittedName>
        <fullName evidence="18">Cytochrome O ubiquinol oxidase</fullName>
    </submittedName>
</protein>
<feature type="transmembrane region" description="Helical" evidence="16">
    <location>
        <begin position="423"/>
        <end position="440"/>
    </location>
</feature>
<name>A0A423PKV9_9GAMM</name>
<evidence type="ECO:0000256" key="7">
    <source>
        <dbReference type="ARBA" id="ARBA00022692"/>
    </source>
</evidence>
<dbReference type="GO" id="GO:0009060">
    <property type="term" value="P:aerobic respiration"/>
    <property type="evidence" value="ECO:0007669"/>
    <property type="project" value="InterPro"/>
</dbReference>
<dbReference type="Proteomes" id="UP000283993">
    <property type="component" value="Unassembled WGS sequence"/>
</dbReference>
<keyword evidence="3 14" id="KW-0813">Transport</keyword>
<reference evidence="18 19" key="1">
    <citation type="submission" date="2013-10" db="EMBL/GenBank/DDBJ databases">
        <title>Salinisphaera orenii MK-B5 Genome Sequencing.</title>
        <authorList>
            <person name="Lai Q."/>
            <person name="Li C."/>
            <person name="Shao Z."/>
        </authorList>
    </citation>
    <scope>NUCLEOTIDE SEQUENCE [LARGE SCALE GENOMIC DNA]</scope>
    <source>
        <strain evidence="18 19">MK-B5</strain>
    </source>
</reference>
<evidence type="ECO:0000256" key="12">
    <source>
        <dbReference type="ARBA" id="ARBA00023008"/>
    </source>
</evidence>
<dbReference type="RefSeq" id="WP_123631473.1">
    <property type="nucleotide sequence ID" value="NZ_AYKH01000023.1"/>
</dbReference>
<keyword evidence="10 16" id="KW-1133">Transmembrane helix</keyword>
<feature type="transmembrane region" description="Helical" evidence="16">
    <location>
        <begin position="348"/>
        <end position="367"/>
    </location>
</feature>
<dbReference type="InterPro" id="IPR036927">
    <property type="entry name" value="Cyt_c_oxase-like_su1_sf"/>
</dbReference>
<keyword evidence="9 14" id="KW-0249">Electron transport</keyword>
<feature type="transmembrane region" description="Helical" evidence="16">
    <location>
        <begin position="317"/>
        <end position="336"/>
    </location>
</feature>
<dbReference type="EMBL" id="AYKH01000023">
    <property type="protein sequence ID" value="ROO26228.1"/>
    <property type="molecule type" value="Genomic_DNA"/>
</dbReference>
<feature type="transmembrane region" description="Helical" evidence="16">
    <location>
        <begin position="379"/>
        <end position="403"/>
    </location>
</feature>
<keyword evidence="8" id="KW-0479">Metal-binding</keyword>
<evidence type="ECO:0000256" key="5">
    <source>
        <dbReference type="ARBA" id="ARBA00022617"/>
    </source>
</evidence>
<keyword evidence="19" id="KW-1185">Reference proteome</keyword>
<dbReference type="InterPro" id="IPR000883">
    <property type="entry name" value="Cyt_C_Oxase_1"/>
</dbReference>
<feature type="region of interest" description="Disordered" evidence="15">
    <location>
        <begin position="671"/>
        <end position="693"/>
    </location>
</feature>
<evidence type="ECO:0000313" key="18">
    <source>
        <dbReference type="EMBL" id="ROO26228.1"/>
    </source>
</evidence>
<dbReference type="GO" id="GO:0022904">
    <property type="term" value="P:respiratory electron transport chain"/>
    <property type="evidence" value="ECO:0007669"/>
    <property type="project" value="TreeGrafter"/>
</dbReference>
<dbReference type="PRINTS" id="PR01165">
    <property type="entry name" value="CYCOXIDASEI"/>
</dbReference>
<dbReference type="GO" id="GO:0009486">
    <property type="term" value="F:cytochrome bo3 ubiquinol oxidase activity"/>
    <property type="evidence" value="ECO:0007669"/>
    <property type="project" value="TreeGrafter"/>
</dbReference>
<dbReference type="Gene3D" id="1.20.210.10">
    <property type="entry name" value="Cytochrome c oxidase-like, subunit I domain"/>
    <property type="match status" value="1"/>
</dbReference>
<comment type="similarity">
    <text evidence="2 14">Belongs to the heme-copper respiratory oxidase family.</text>
</comment>
<evidence type="ECO:0000256" key="8">
    <source>
        <dbReference type="ARBA" id="ARBA00022723"/>
    </source>
</evidence>
<feature type="transmembrane region" description="Helical" evidence="16">
    <location>
        <begin position="15"/>
        <end position="38"/>
    </location>
</feature>
<evidence type="ECO:0000256" key="15">
    <source>
        <dbReference type="SAM" id="MobiDB-lite"/>
    </source>
</evidence>
<keyword evidence="12" id="KW-0186">Copper</keyword>
<feature type="domain" description="Cytochrome oxidase subunit I profile" evidence="17">
    <location>
        <begin position="48"/>
        <end position="559"/>
    </location>
</feature>
<dbReference type="AlphaFoldDB" id="A0A423PKV9"/>
<evidence type="ECO:0000256" key="9">
    <source>
        <dbReference type="ARBA" id="ARBA00022982"/>
    </source>
</evidence>
<keyword evidence="5 14" id="KW-0349">Heme</keyword>
<evidence type="ECO:0000256" key="11">
    <source>
        <dbReference type="ARBA" id="ARBA00023004"/>
    </source>
</evidence>
<evidence type="ECO:0000313" key="19">
    <source>
        <dbReference type="Proteomes" id="UP000283993"/>
    </source>
</evidence>
<keyword evidence="6 14" id="KW-0679">Respiratory chain</keyword>
<keyword evidence="4" id="KW-1003">Cell membrane</keyword>
<accession>A0A423PKV9</accession>
<feature type="transmembrane region" description="Helical" evidence="16">
    <location>
        <begin position="189"/>
        <end position="213"/>
    </location>
</feature>
<dbReference type="GO" id="GO:0046872">
    <property type="term" value="F:metal ion binding"/>
    <property type="evidence" value="ECO:0007669"/>
    <property type="project" value="UniProtKB-KW"/>
</dbReference>
<dbReference type="GO" id="GO:0004129">
    <property type="term" value="F:cytochrome-c oxidase activity"/>
    <property type="evidence" value="ECO:0007669"/>
    <property type="project" value="InterPro"/>
</dbReference>
<dbReference type="InterPro" id="IPR023615">
    <property type="entry name" value="Cyt_c_Oxase_su1_BS"/>
</dbReference>
<feature type="transmembrane region" description="Helical" evidence="16">
    <location>
        <begin position="493"/>
        <end position="518"/>
    </location>
</feature>
<keyword evidence="13 16" id="KW-0472">Membrane</keyword>
<dbReference type="InterPro" id="IPR023616">
    <property type="entry name" value="Cyt_c_oxase-like_su1_dom"/>
</dbReference>
<dbReference type="PROSITE" id="PS50855">
    <property type="entry name" value="COX1"/>
    <property type="match status" value="1"/>
</dbReference>
<comment type="caution">
    <text evidence="18">The sequence shown here is derived from an EMBL/GenBank/DDBJ whole genome shotgun (WGS) entry which is preliminary data.</text>
</comment>
<feature type="transmembrane region" description="Helical" evidence="16">
    <location>
        <begin position="233"/>
        <end position="255"/>
    </location>
</feature>